<proteinExistence type="predicted"/>
<feature type="compositionally biased region" description="Low complexity" evidence="1">
    <location>
        <begin position="11"/>
        <end position="21"/>
    </location>
</feature>
<protein>
    <submittedName>
        <fullName evidence="2">Uncharacterized protein</fullName>
    </submittedName>
</protein>
<feature type="compositionally biased region" description="Acidic residues" evidence="1">
    <location>
        <begin position="1"/>
        <end position="10"/>
    </location>
</feature>
<dbReference type="EMBL" id="ASRX01000166">
    <property type="protein sequence ID" value="EYE99964.1"/>
    <property type="molecule type" value="Genomic_DNA"/>
</dbReference>
<keyword evidence="3" id="KW-1185">Reference proteome</keyword>
<sequence length="38" mass="3964">MIPCENDADEVPAPSEEPPVVGARVPKVSLHVPGLTVL</sequence>
<feature type="region of interest" description="Disordered" evidence="1">
    <location>
        <begin position="1"/>
        <end position="21"/>
    </location>
</feature>
<evidence type="ECO:0000256" key="1">
    <source>
        <dbReference type="SAM" id="MobiDB-lite"/>
    </source>
</evidence>
<dbReference type="Proteomes" id="UP000019678">
    <property type="component" value="Unassembled WGS sequence"/>
</dbReference>
<dbReference type="AlphaFoldDB" id="A0A017STN8"/>
<name>A0A017STN8_9BACT</name>
<organism evidence="2 3">
    <name type="scientific">Chondromyces apiculatus DSM 436</name>
    <dbReference type="NCBI Taxonomy" id="1192034"/>
    <lineage>
        <taxon>Bacteria</taxon>
        <taxon>Pseudomonadati</taxon>
        <taxon>Myxococcota</taxon>
        <taxon>Polyangia</taxon>
        <taxon>Polyangiales</taxon>
        <taxon>Polyangiaceae</taxon>
        <taxon>Chondromyces</taxon>
    </lineage>
</organism>
<evidence type="ECO:0000313" key="3">
    <source>
        <dbReference type="Proteomes" id="UP000019678"/>
    </source>
</evidence>
<reference evidence="2 3" key="1">
    <citation type="submission" date="2013-05" db="EMBL/GenBank/DDBJ databases">
        <title>Genome assembly of Chondromyces apiculatus DSM 436.</title>
        <authorList>
            <person name="Sharma G."/>
            <person name="Khatri I."/>
            <person name="Kaur C."/>
            <person name="Mayilraj S."/>
            <person name="Subramanian S."/>
        </authorList>
    </citation>
    <scope>NUCLEOTIDE SEQUENCE [LARGE SCALE GENOMIC DNA]</scope>
    <source>
        <strain evidence="2 3">DSM 436</strain>
    </source>
</reference>
<accession>A0A017STN8</accession>
<evidence type="ECO:0000313" key="2">
    <source>
        <dbReference type="EMBL" id="EYE99964.1"/>
    </source>
</evidence>
<comment type="caution">
    <text evidence="2">The sequence shown here is derived from an EMBL/GenBank/DDBJ whole genome shotgun (WGS) entry which is preliminary data.</text>
</comment>
<gene>
    <name evidence="2" type="ORF">CAP_2058</name>
</gene>